<gene>
    <name evidence="1" type="ORF">FQN60_011467</name>
</gene>
<dbReference type="InterPro" id="IPR023795">
    <property type="entry name" value="Serpin_CS"/>
</dbReference>
<proteinExistence type="predicted"/>
<accession>A0A5J5C9Y7</accession>
<dbReference type="AlphaFoldDB" id="A0A5J5C9Y7"/>
<dbReference type="EMBL" id="VOFY01001255">
    <property type="protein sequence ID" value="KAA8578035.1"/>
    <property type="molecule type" value="Genomic_DNA"/>
</dbReference>
<evidence type="ECO:0000313" key="1">
    <source>
        <dbReference type="EMBL" id="KAA8578035.1"/>
    </source>
</evidence>
<reference evidence="1 2" key="1">
    <citation type="submission" date="2019-08" db="EMBL/GenBank/DDBJ databases">
        <title>A chromosome-level genome assembly, high-density linkage maps, and genome scans reveal the genomic architecture of hybrid incompatibilities underlying speciation via character displacement in darters (Percidae: Etheostominae).</title>
        <authorList>
            <person name="Moran R.L."/>
            <person name="Catchen J.M."/>
            <person name="Fuller R.C."/>
        </authorList>
    </citation>
    <scope>NUCLEOTIDE SEQUENCE [LARGE SCALE GENOMIC DNA]</scope>
    <source>
        <strain evidence="1">EspeVRDwgs_2016</strain>
        <tissue evidence="1">Muscle</tissue>
    </source>
</reference>
<dbReference type="SUPFAM" id="SSF56574">
    <property type="entry name" value="Serpins"/>
    <property type="match status" value="1"/>
</dbReference>
<dbReference type="PROSITE" id="PS00284">
    <property type="entry name" value="SERPIN"/>
    <property type="match status" value="1"/>
</dbReference>
<dbReference type="Proteomes" id="UP000327493">
    <property type="component" value="Unassembled WGS sequence"/>
</dbReference>
<dbReference type="Gene3D" id="2.10.310.10">
    <property type="entry name" value="Serpins superfamily"/>
    <property type="match status" value="1"/>
</dbReference>
<comment type="caution">
    <text evidence="1">The sequence shown here is derived from an EMBL/GenBank/DDBJ whole genome shotgun (WGS) entry which is preliminary data.</text>
</comment>
<name>A0A5J5C9Y7_9PERO</name>
<sequence length="70" mass="7801">MAGAGGLKLNQVTTSLRCRWRRTMTSQRAATPAFFSLSPRLTVNRPFLFIIYEVASRVLAMGRVIDPSSK</sequence>
<protein>
    <submittedName>
        <fullName evidence="1">Uncharacterized protein</fullName>
    </submittedName>
</protein>
<evidence type="ECO:0000313" key="2">
    <source>
        <dbReference type="Proteomes" id="UP000327493"/>
    </source>
</evidence>
<organism evidence="1 2">
    <name type="scientific">Etheostoma spectabile</name>
    <name type="common">orangethroat darter</name>
    <dbReference type="NCBI Taxonomy" id="54343"/>
    <lineage>
        <taxon>Eukaryota</taxon>
        <taxon>Metazoa</taxon>
        <taxon>Chordata</taxon>
        <taxon>Craniata</taxon>
        <taxon>Vertebrata</taxon>
        <taxon>Euteleostomi</taxon>
        <taxon>Actinopterygii</taxon>
        <taxon>Neopterygii</taxon>
        <taxon>Teleostei</taxon>
        <taxon>Neoteleostei</taxon>
        <taxon>Acanthomorphata</taxon>
        <taxon>Eupercaria</taxon>
        <taxon>Perciformes</taxon>
        <taxon>Percoidei</taxon>
        <taxon>Percidae</taxon>
        <taxon>Etheostomatinae</taxon>
        <taxon>Etheostoma</taxon>
    </lineage>
</organism>
<keyword evidence="2" id="KW-1185">Reference proteome</keyword>
<dbReference type="InterPro" id="IPR036186">
    <property type="entry name" value="Serpin_sf"/>
</dbReference>